<proteinExistence type="predicted"/>
<feature type="region of interest" description="Disordered" evidence="1">
    <location>
        <begin position="32"/>
        <end position="57"/>
    </location>
</feature>
<accession>A0A9R0UBG5</accession>
<dbReference type="EMBL" id="CP002896">
    <property type="protein sequence ID" value="AEK44786.1"/>
    <property type="molecule type" value="Genomic_DNA"/>
</dbReference>
<reference evidence="2 3" key="1">
    <citation type="journal article" date="2011" name="J. Bacteriol.">
        <title>Whole genome sequence of the rifamycin B-producing strain Amycolatopsis mediterranei S699.</title>
        <authorList>
            <person name="Verma M."/>
            <person name="Kaur J."/>
            <person name="Kumar M."/>
            <person name="Kumari K."/>
            <person name="Saxena A."/>
            <person name="Anand S."/>
            <person name="Nigam A."/>
            <person name="Ravi V."/>
            <person name="Raghuvanshi S."/>
            <person name="Khurana P."/>
            <person name="Tyagi A.K."/>
            <person name="Khurana J.P."/>
            <person name="Lal R."/>
        </authorList>
    </citation>
    <scope>NUCLEOTIDE SEQUENCE [LARGE SCALE GENOMIC DNA]</scope>
    <source>
        <strain evidence="2 3">S699</strain>
    </source>
</reference>
<dbReference type="KEGG" id="amn:RAM_31555"/>
<protein>
    <submittedName>
        <fullName evidence="2">Uncharacterized protein</fullName>
    </submittedName>
</protein>
<gene>
    <name evidence="2" type="ordered locus">RAM_31555</name>
</gene>
<name>A0A9R0UBG5_AMYMS</name>
<dbReference type="Proteomes" id="UP000006138">
    <property type="component" value="Chromosome"/>
</dbReference>
<dbReference type="RefSeq" id="WP_014467411.1">
    <property type="nucleotide sequence ID" value="NC_017186.1"/>
</dbReference>
<evidence type="ECO:0000256" key="1">
    <source>
        <dbReference type="SAM" id="MobiDB-lite"/>
    </source>
</evidence>
<evidence type="ECO:0000313" key="3">
    <source>
        <dbReference type="Proteomes" id="UP000006138"/>
    </source>
</evidence>
<evidence type="ECO:0000313" key="2">
    <source>
        <dbReference type="EMBL" id="AEK44786.1"/>
    </source>
</evidence>
<dbReference type="GeneID" id="92877205"/>
<dbReference type="AlphaFoldDB" id="A0A9R0UBG5"/>
<sequence>MKIRIMGTRAETDDAVKVLRLAFDVLEVSDFRPNRGDSQLGRVYVDANPPADPLPGT</sequence>
<organism evidence="2 3">
    <name type="scientific">Amycolatopsis mediterranei (strain S699)</name>
    <name type="common">Nocardia mediterranei</name>
    <dbReference type="NCBI Taxonomy" id="713604"/>
    <lineage>
        <taxon>Bacteria</taxon>
        <taxon>Bacillati</taxon>
        <taxon>Actinomycetota</taxon>
        <taxon>Actinomycetes</taxon>
        <taxon>Pseudonocardiales</taxon>
        <taxon>Pseudonocardiaceae</taxon>
        <taxon>Amycolatopsis</taxon>
    </lineage>
</organism>
<keyword evidence="3" id="KW-1185">Reference proteome</keyword>